<keyword evidence="4" id="KW-0254">Endocytosis</keyword>
<dbReference type="SMART" id="SM00273">
    <property type="entry name" value="ENTH"/>
    <property type="match status" value="1"/>
</dbReference>
<dbReference type="PANTHER" id="PTHR22951:SF19">
    <property type="entry name" value="OS08G0467300 PROTEIN"/>
    <property type="match status" value="1"/>
</dbReference>
<evidence type="ECO:0000256" key="7">
    <source>
        <dbReference type="ARBA" id="ARBA00023176"/>
    </source>
</evidence>
<evidence type="ECO:0000256" key="4">
    <source>
        <dbReference type="ARBA" id="ARBA00022583"/>
    </source>
</evidence>
<reference evidence="11" key="1">
    <citation type="journal article" date="2019" name="BMC Genomics">
        <title>A new reference genome for Sorghum bicolor reveals high levels of sequence similarity between sweet and grain genotypes: implications for the genetics of sugar metabolism.</title>
        <authorList>
            <person name="Cooper E.A."/>
            <person name="Brenton Z.W."/>
            <person name="Flinn B.S."/>
            <person name="Jenkins J."/>
            <person name="Shu S."/>
            <person name="Flowers D."/>
            <person name="Luo F."/>
            <person name="Wang Y."/>
            <person name="Xia P."/>
            <person name="Barry K."/>
            <person name="Daum C."/>
            <person name="Lipzen A."/>
            <person name="Yoshinaga Y."/>
            <person name="Schmutz J."/>
            <person name="Saski C."/>
            <person name="Vermerris W."/>
            <person name="Kresovich S."/>
        </authorList>
    </citation>
    <scope>NUCLEOTIDE SEQUENCE</scope>
</reference>
<keyword evidence="7" id="KW-0168">Coated pit</keyword>
<dbReference type="FunFam" id="1.20.58.150:FF:000007">
    <property type="entry name" value="Putative clathrin assembly protein"/>
    <property type="match status" value="1"/>
</dbReference>
<evidence type="ECO:0000256" key="1">
    <source>
        <dbReference type="ARBA" id="ARBA00004132"/>
    </source>
</evidence>
<reference evidence="11" key="2">
    <citation type="submission" date="2020-10" db="EMBL/GenBank/DDBJ databases">
        <authorList>
            <person name="Cooper E.A."/>
            <person name="Brenton Z.W."/>
            <person name="Flinn B.S."/>
            <person name="Jenkins J."/>
            <person name="Shu S."/>
            <person name="Flowers D."/>
            <person name="Luo F."/>
            <person name="Wang Y."/>
            <person name="Xia P."/>
            <person name="Barry K."/>
            <person name="Daum C."/>
            <person name="Lipzen A."/>
            <person name="Yoshinaga Y."/>
            <person name="Schmutz J."/>
            <person name="Saski C."/>
            <person name="Vermerris W."/>
            <person name="Kresovich S."/>
        </authorList>
    </citation>
    <scope>NUCLEOTIDE SEQUENCE</scope>
</reference>
<dbReference type="EMBL" id="CM027686">
    <property type="protein sequence ID" value="KAG0523920.1"/>
    <property type="molecule type" value="Genomic_DNA"/>
</dbReference>
<dbReference type="Proteomes" id="UP000807115">
    <property type="component" value="Chromosome 7"/>
</dbReference>
<feature type="domain" description="ENTH" evidence="10">
    <location>
        <begin position="138"/>
        <end position="271"/>
    </location>
</feature>
<dbReference type="GO" id="GO:0005545">
    <property type="term" value="F:1-phosphatidylinositol binding"/>
    <property type="evidence" value="ECO:0007669"/>
    <property type="project" value="InterPro"/>
</dbReference>
<evidence type="ECO:0000256" key="6">
    <source>
        <dbReference type="ARBA" id="ARBA00023136"/>
    </source>
</evidence>
<dbReference type="SUPFAM" id="SSF89009">
    <property type="entry name" value="GAT-like domain"/>
    <property type="match status" value="1"/>
</dbReference>
<dbReference type="AlphaFoldDB" id="A0A921QNP9"/>
<dbReference type="InterPro" id="IPR048050">
    <property type="entry name" value="ANTH_N_plant"/>
</dbReference>
<evidence type="ECO:0000259" key="10">
    <source>
        <dbReference type="PROSITE" id="PS50942"/>
    </source>
</evidence>
<dbReference type="GO" id="GO:0030276">
    <property type="term" value="F:clathrin binding"/>
    <property type="evidence" value="ECO:0007669"/>
    <property type="project" value="InterPro"/>
</dbReference>
<comment type="subcellular location">
    <subcellularLocation>
        <location evidence="1">Cytoplasmic vesicle</location>
        <location evidence="1">Clathrin-coated vesicle</location>
    </subcellularLocation>
    <subcellularLocation>
        <location evidence="2">Golgi apparatus</location>
    </subcellularLocation>
    <subcellularLocation>
        <location evidence="3">Membrane</location>
        <location evidence="3">Clathrin-coated pit</location>
    </subcellularLocation>
</comment>
<feature type="region of interest" description="Disordered" evidence="9">
    <location>
        <begin position="1"/>
        <end position="28"/>
    </location>
</feature>
<dbReference type="GO" id="GO:0005905">
    <property type="term" value="C:clathrin-coated pit"/>
    <property type="evidence" value="ECO:0007669"/>
    <property type="project" value="UniProtKB-SubCell"/>
</dbReference>
<evidence type="ECO:0000256" key="5">
    <source>
        <dbReference type="ARBA" id="ARBA00023034"/>
    </source>
</evidence>
<dbReference type="GO" id="GO:0005794">
    <property type="term" value="C:Golgi apparatus"/>
    <property type="evidence" value="ECO:0007669"/>
    <property type="project" value="UniProtKB-SubCell"/>
</dbReference>
<evidence type="ECO:0000256" key="9">
    <source>
        <dbReference type="SAM" id="MobiDB-lite"/>
    </source>
</evidence>
<keyword evidence="8" id="KW-0968">Cytoplasmic vesicle</keyword>
<dbReference type="GO" id="GO:0048268">
    <property type="term" value="P:clathrin coat assembly"/>
    <property type="evidence" value="ECO:0007669"/>
    <property type="project" value="InterPro"/>
</dbReference>
<dbReference type="GO" id="GO:0072583">
    <property type="term" value="P:clathrin-dependent endocytosis"/>
    <property type="evidence" value="ECO:0007669"/>
    <property type="project" value="InterPro"/>
</dbReference>
<dbReference type="PROSITE" id="PS50942">
    <property type="entry name" value="ENTH"/>
    <property type="match status" value="1"/>
</dbReference>
<evidence type="ECO:0000256" key="8">
    <source>
        <dbReference type="ARBA" id="ARBA00023329"/>
    </source>
</evidence>
<dbReference type="Pfam" id="PF07651">
    <property type="entry name" value="ANTH"/>
    <property type="match status" value="2"/>
</dbReference>
<dbReference type="InterPro" id="IPR045192">
    <property type="entry name" value="AP180-like"/>
</dbReference>
<keyword evidence="5" id="KW-0333">Golgi apparatus</keyword>
<evidence type="ECO:0000313" key="11">
    <source>
        <dbReference type="EMBL" id="KAG0523920.1"/>
    </source>
</evidence>
<feature type="compositionally biased region" description="Pro residues" evidence="9">
    <location>
        <begin position="9"/>
        <end position="25"/>
    </location>
</feature>
<dbReference type="InterPro" id="IPR011417">
    <property type="entry name" value="ANTH_dom"/>
</dbReference>
<evidence type="ECO:0000313" key="12">
    <source>
        <dbReference type="Proteomes" id="UP000807115"/>
    </source>
</evidence>
<dbReference type="FunFam" id="1.25.40.90:FF:000027">
    <property type="entry name" value="Putative clathrin assembly protein"/>
    <property type="match status" value="1"/>
</dbReference>
<dbReference type="InterPro" id="IPR008942">
    <property type="entry name" value="ENTH_VHS"/>
</dbReference>
<dbReference type="Gene3D" id="1.20.58.150">
    <property type="entry name" value="ANTH domain"/>
    <property type="match status" value="1"/>
</dbReference>
<evidence type="ECO:0000256" key="3">
    <source>
        <dbReference type="ARBA" id="ARBA00004600"/>
    </source>
</evidence>
<dbReference type="CDD" id="cd16987">
    <property type="entry name" value="ANTH_N_AP180_plant"/>
    <property type="match status" value="1"/>
</dbReference>
<keyword evidence="6" id="KW-0472">Membrane</keyword>
<dbReference type="PANTHER" id="PTHR22951">
    <property type="entry name" value="CLATHRIN ASSEMBLY PROTEIN"/>
    <property type="match status" value="1"/>
</dbReference>
<name>A0A921QNP9_SORBI</name>
<organism evidence="11 12">
    <name type="scientific">Sorghum bicolor</name>
    <name type="common">Sorghum</name>
    <name type="synonym">Sorghum vulgare</name>
    <dbReference type="NCBI Taxonomy" id="4558"/>
    <lineage>
        <taxon>Eukaryota</taxon>
        <taxon>Viridiplantae</taxon>
        <taxon>Streptophyta</taxon>
        <taxon>Embryophyta</taxon>
        <taxon>Tracheophyta</taxon>
        <taxon>Spermatophyta</taxon>
        <taxon>Magnoliopsida</taxon>
        <taxon>Liliopsida</taxon>
        <taxon>Poales</taxon>
        <taxon>Poaceae</taxon>
        <taxon>PACMAD clade</taxon>
        <taxon>Panicoideae</taxon>
        <taxon>Andropogonodae</taxon>
        <taxon>Andropogoneae</taxon>
        <taxon>Sorghinae</taxon>
        <taxon>Sorghum</taxon>
    </lineage>
</organism>
<proteinExistence type="predicted"/>
<gene>
    <name evidence="11" type="ORF">BDA96_07G164600</name>
</gene>
<dbReference type="InterPro" id="IPR014712">
    <property type="entry name" value="ANTH_dom_sf"/>
</dbReference>
<accession>A0A921QNP9</accession>
<dbReference type="GO" id="GO:0030136">
    <property type="term" value="C:clathrin-coated vesicle"/>
    <property type="evidence" value="ECO:0007669"/>
    <property type="project" value="UniProtKB-SubCell"/>
</dbReference>
<evidence type="ECO:0000256" key="2">
    <source>
        <dbReference type="ARBA" id="ARBA00004555"/>
    </source>
</evidence>
<dbReference type="SUPFAM" id="SSF48464">
    <property type="entry name" value="ENTH/VHS domain"/>
    <property type="match status" value="1"/>
</dbReference>
<comment type="caution">
    <text evidence="11">The sequence shown here is derived from an EMBL/GenBank/DDBJ whole genome shotgun (WGS) entry which is preliminary data.</text>
</comment>
<dbReference type="InterPro" id="IPR013809">
    <property type="entry name" value="ENTH"/>
</dbReference>
<sequence length="502" mass="54693">MLDLDLHRPPPPPPPLSRDSPPMPTHSPHLLCLPSDLPLLPDTFHPLPQAAPAAKNAPRRGAELATVVDLIFPGRVELGGAGEAGDARWWVCAGGAQEQEMTTARQWWRRAAAAFKDRRSLYLTRVAALRPRTAAAAAAALRSPELEAAVIRATSHDERSVDQGSAARVLALARASPPALKPLMWALARRAGRTRCWAVALKALMLAHGLLLRSDVAPRAARLGRVPFDLADFRDRSSSPSKSSGFSAFVRAYFRFLDTRSLFAAQELDDDDDAGGSDGEDARLDRVTKQQHLLDLLMQIRPYGDGMEKGLILEAMDCVVIEIFEVYSQICTGIARFLVAVLGSAPTTPRQRPGETLAAARRRRGVQGMRVLRKAAEQSAQLSSYFDLCRGLGVLNAAEFPAVERVPDDDIRDLEKIIMSHVVEESGKEEEEEKETKALVVAVEETRPASETVVTKEWVVFDDDDDDDNAAAGARPGHFGGYVNPFVAAPWDAVAGCRDLLV</sequence>
<dbReference type="Gene3D" id="1.25.40.90">
    <property type="match status" value="1"/>
</dbReference>
<protein>
    <recommendedName>
        <fullName evidence="10">ENTH domain-containing protein</fullName>
    </recommendedName>
</protein>